<dbReference type="RefSeq" id="WP_097655463.1">
    <property type="nucleotide sequence ID" value="NZ_LYXE01000200.1"/>
</dbReference>
<dbReference type="SUPFAM" id="SSF51735">
    <property type="entry name" value="NAD(P)-binding Rossmann-fold domains"/>
    <property type="match status" value="1"/>
</dbReference>
<feature type="domain" description="Gfo/Idh/MocA-like oxidoreductase N-terminal" evidence="1">
    <location>
        <begin position="5"/>
        <end position="123"/>
    </location>
</feature>
<dbReference type="InterPro" id="IPR051450">
    <property type="entry name" value="Gfo/Idh/MocA_Oxidoreductases"/>
</dbReference>
<gene>
    <name evidence="3" type="ORF">A9Q02_06945</name>
</gene>
<reference evidence="3 4" key="1">
    <citation type="submission" date="2016-05" db="EMBL/GenBank/DDBJ databases">
        <authorList>
            <person name="Lavstsen T."/>
            <person name="Jespersen J.S."/>
        </authorList>
    </citation>
    <scope>NUCLEOTIDE SEQUENCE [LARGE SCALE GENOMIC DNA]</scope>
    <source>
        <strain evidence="3 4">B7-9</strain>
    </source>
</reference>
<name>A0A2H3KMQ2_9CHLR</name>
<dbReference type="EMBL" id="LYXE01000200">
    <property type="protein sequence ID" value="PDV96426.1"/>
    <property type="molecule type" value="Genomic_DNA"/>
</dbReference>
<comment type="caution">
    <text evidence="3">The sequence shown here is derived from an EMBL/GenBank/DDBJ whole genome shotgun (WGS) entry which is preliminary data.</text>
</comment>
<dbReference type="PANTHER" id="PTHR43377:SF1">
    <property type="entry name" value="BILIVERDIN REDUCTASE A"/>
    <property type="match status" value="1"/>
</dbReference>
<dbReference type="PANTHER" id="PTHR43377">
    <property type="entry name" value="BILIVERDIN REDUCTASE A"/>
    <property type="match status" value="1"/>
</dbReference>
<evidence type="ECO:0000259" key="1">
    <source>
        <dbReference type="Pfam" id="PF01408"/>
    </source>
</evidence>
<dbReference type="SUPFAM" id="SSF55347">
    <property type="entry name" value="Glyceraldehyde-3-phosphate dehydrogenase-like, C-terminal domain"/>
    <property type="match status" value="1"/>
</dbReference>
<feature type="domain" description="GFO/IDH/MocA-like oxidoreductase" evidence="2">
    <location>
        <begin position="133"/>
        <end position="241"/>
    </location>
</feature>
<dbReference type="GO" id="GO:0000166">
    <property type="term" value="F:nucleotide binding"/>
    <property type="evidence" value="ECO:0007669"/>
    <property type="project" value="InterPro"/>
</dbReference>
<keyword evidence="4" id="KW-1185">Reference proteome</keyword>
<accession>A0A2H3KMQ2</accession>
<evidence type="ECO:0000259" key="2">
    <source>
        <dbReference type="Pfam" id="PF22725"/>
    </source>
</evidence>
<evidence type="ECO:0000313" key="3">
    <source>
        <dbReference type="EMBL" id="PDV96426.1"/>
    </source>
</evidence>
<dbReference type="Pfam" id="PF22725">
    <property type="entry name" value="GFO_IDH_MocA_C3"/>
    <property type="match status" value="1"/>
</dbReference>
<proteinExistence type="predicted"/>
<dbReference type="InterPro" id="IPR055170">
    <property type="entry name" value="GFO_IDH_MocA-like_dom"/>
</dbReference>
<protein>
    <submittedName>
        <fullName evidence="3">Oxidoreductase</fullName>
    </submittedName>
</protein>
<dbReference type="Gene3D" id="3.30.360.10">
    <property type="entry name" value="Dihydrodipicolinate Reductase, domain 2"/>
    <property type="match status" value="1"/>
</dbReference>
<dbReference type="Gene3D" id="3.40.50.720">
    <property type="entry name" value="NAD(P)-binding Rossmann-like Domain"/>
    <property type="match status" value="1"/>
</dbReference>
<sequence>MTRRLRAGVIGVGSMGRNHARAYAGMEEVDLVAVCDSSTEIVSKVAHTYRCAAYTDFRLMLAQMDLDLVSIVVPTKHHYRVAAEVIDHGVSVLIEKPIAATVEEGYALVDAARRRGVTLTVGHIERFNPAIISLKEQIDDHEMGNVFQISARRVGPFPARIEDVGVVIDLATHEVDILNYLIGSPIVRMHVELHRHVHQTHEDMLSAVLRFENGVVGMLDINWLTPTKIRELSVVGERGMYVANYLTQDLTFYENDSCQGKAWPELALIGVSEGRSIRQKVQRREPLVEELRSFCEAVRTGNPPVVSGEAGIAALAIANQIIAAGNAERFQPGLLERAVGM</sequence>
<dbReference type="AlphaFoldDB" id="A0A2H3KMQ2"/>
<dbReference type="OrthoDB" id="9815825at2"/>
<dbReference type="Pfam" id="PF01408">
    <property type="entry name" value="GFO_IDH_MocA"/>
    <property type="match status" value="1"/>
</dbReference>
<organism evidence="3 4">
    <name type="scientific">Candidatus Chloroploca asiatica</name>
    <dbReference type="NCBI Taxonomy" id="1506545"/>
    <lineage>
        <taxon>Bacteria</taxon>
        <taxon>Bacillati</taxon>
        <taxon>Chloroflexota</taxon>
        <taxon>Chloroflexia</taxon>
        <taxon>Chloroflexales</taxon>
        <taxon>Chloroflexineae</taxon>
        <taxon>Oscillochloridaceae</taxon>
        <taxon>Candidatus Chloroploca</taxon>
    </lineage>
</organism>
<dbReference type="Proteomes" id="UP000220922">
    <property type="component" value="Unassembled WGS sequence"/>
</dbReference>
<dbReference type="InterPro" id="IPR000683">
    <property type="entry name" value="Gfo/Idh/MocA-like_OxRdtase_N"/>
</dbReference>
<dbReference type="InterPro" id="IPR036291">
    <property type="entry name" value="NAD(P)-bd_dom_sf"/>
</dbReference>
<evidence type="ECO:0000313" key="4">
    <source>
        <dbReference type="Proteomes" id="UP000220922"/>
    </source>
</evidence>